<evidence type="ECO:0000313" key="7">
    <source>
        <dbReference type="EMBL" id="AEP36239.1"/>
    </source>
</evidence>
<evidence type="ECO:0000256" key="2">
    <source>
        <dbReference type="ARBA" id="ARBA00022529"/>
    </source>
</evidence>
<dbReference type="InterPro" id="IPR002196">
    <property type="entry name" value="Glyco_hydro_24"/>
</dbReference>
<dbReference type="GO" id="GO:0042742">
    <property type="term" value="P:defense response to bacterium"/>
    <property type="evidence" value="ECO:0007669"/>
    <property type="project" value="UniProtKB-KW"/>
</dbReference>
<name>G4QCV9_TAYAM</name>
<dbReference type="GO" id="GO:0003796">
    <property type="term" value="F:lysozyme activity"/>
    <property type="evidence" value="ECO:0007669"/>
    <property type="project" value="UniProtKB-EC"/>
</dbReference>
<proteinExistence type="inferred from homology"/>
<dbReference type="HAMAP" id="MF_04110">
    <property type="entry name" value="ENDOLYSIN_T4"/>
    <property type="match status" value="1"/>
</dbReference>
<accession>G4QCV9</accession>
<sequence length="156" mass="17665">MINKHILPYITSGAVVLATSTVSYYEGRRYTPYLDVAGVLTVCDGITKDIENKVYTDKECDELLKKELDKSFAIVKKYVKVPLSETQKAALASFVYNVGEGSFARSTLLKKLNKGDYITACAELDRWVFAGGKKWKGLINRRNAEKYLCLYKEEKK</sequence>
<organism evidence="7 8">
    <name type="scientific">Taylorella asinigenitalis (strain MCE3)</name>
    <dbReference type="NCBI Taxonomy" id="1008459"/>
    <lineage>
        <taxon>Bacteria</taxon>
        <taxon>Pseudomonadati</taxon>
        <taxon>Pseudomonadota</taxon>
        <taxon>Betaproteobacteria</taxon>
        <taxon>Burkholderiales</taxon>
        <taxon>Alcaligenaceae</taxon>
        <taxon>Taylorella</taxon>
    </lineage>
</organism>
<dbReference type="RefSeq" id="WP_014111137.1">
    <property type="nucleotide sequence ID" value="NC_016043.1"/>
</dbReference>
<dbReference type="Gene3D" id="1.10.530.40">
    <property type="match status" value="1"/>
</dbReference>
<dbReference type="SUPFAM" id="SSF53955">
    <property type="entry name" value="Lysozyme-like"/>
    <property type="match status" value="1"/>
</dbReference>
<keyword evidence="2 6" id="KW-0929">Antimicrobial</keyword>
<dbReference type="HAMAP" id="MF_04136">
    <property type="entry name" value="SAR_ENDOLYSIN"/>
    <property type="match status" value="1"/>
</dbReference>
<dbReference type="eggNOG" id="COG3772">
    <property type="taxonomic scope" value="Bacteria"/>
</dbReference>
<dbReference type="GO" id="GO:0016998">
    <property type="term" value="P:cell wall macromolecule catabolic process"/>
    <property type="evidence" value="ECO:0007669"/>
    <property type="project" value="InterPro"/>
</dbReference>
<keyword evidence="3 6" id="KW-0081">Bacteriolytic enzyme</keyword>
<evidence type="ECO:0000256" key="1">
    <source>
        <dbReference type="ARBA" id="ARBA00000632"/>
    </source>
</evidence>
<dbReference type="EMBL" id="CP003059">
    <property type="protein sequence ID" value="AEP36239.1"/>
    <property type="molecule type" value="Genomic_DNA"/>
</dbReference>
<evidence type="ECO:0000313" key="8">
    <source>
        <dbReference type="Proteomes" id="UP000009284"/>
    </source>
</evidence>
<dbReference type="HOGENOM" id="CLU_091641_4_1_4"/>
<keyword evidence="5 6" id="KW-0326">Glycosidase</keyword>
<dbReference type="KEGG" id="tas:TASI_0464"/>
<evidence type="ECO:0000256" key="6">
    <source>
        <dbReference type="RuleBase" id="RU003788"/>
    </source>
</evidence>
<keyword evidence="8" id="KW-1185">Reference proteome</keyword>
<comment type="similarity">
    <text evidence="6">Belongs to the glycosyl hydrolase 24 family.</text>
</comment>
<dbReference type="OrthoDB" id="8141296at2"/>
<dbReference type="GO" id="GO:0031640">
    <property type="term" value="P:killing of cells of another organism"/>
    <property type="evidence" value="ECO:0007669"/>
    <property type="project" value="UniProtKB-KW"/>
</dbReference>
<dbReference type="Proteomes" id="UP000009284">
    <property type="component" value="Chromosome"/>
</dbReference>
<protein>
    <recommendedName>
        <fullName evidence="6">Lysozyme</fullName>
        <ecNumber evidence="6">3.2.1.17</ecNumber>
    </recommendedName>
</protein>
<dbReference type="STRING" id="1008459.TASI_0464"/>
<gene>
    <name evidence="7" type="ordered locus">TASI_0464</name>
</gene>
<dbReference type="CDD" id="cd16900">
    <property type="entry name" value="endolysin_R21-like"/>
    <property type="match status" value="1"/>
</dbReference>
<keyword evidence="4 6" id="KW-0378">Hydrolase</keyword>
<dbReference type="PANTHER" id="PTHR38107:SF3">
    <property type="entry name" value="LYSOZYME RRRD-RELATED"/>
    <property type="match status" value="1"/>
</dbReference>
<evidence type="ECO:0000256" key="4">
    <source>
        <dbReference type="ARBA" id="ARBA00022801"/>
    </source>
</evidence>
<reference evidence="7 8" key="2">
    <citation type="journal article" date="2012" name="PLoS ONE">
        <title>Genomic characterization of the taylorella genus.</title>
        <authorList>
            <person name="Hebert L."/>
            <person name="Moumen B."/>
            <person name="Pons N."/>
            <person name="Duquesne F."/>
            <person name="Breuil M.F."/>
            <person name="Goux D."/>
            <person name="Batto J.M."/>
            <person name="Laugier C."/>
            <person name="Renault P."/>
            <person name="Petry S."/>
        </authorList>
    </citation>
    <scope>NUCLEOTIDE SEQUENCE [LARGE SCALE GENOMIC DNA]</scope>
    <source>
        <strain evidence="7 8">MCE3</strain>
    </source>
</reference>
<evidence type="ECO:0000256" key="3">
    <source>
        <dbReference type="ARBA" id="ARBA00022638"/>
    </source>
</evidence>
<comment type="catalytic activity">
    <reaction evidence="1 6">
        <text>Hydrolysis of (1-&gt;4)-beta-linkages between N-acetylmuramic acid and N-acetyl-D-glucosamine residues in a peptidoglycan and between N-acetyl-D-glucosamine residues in chitodextrins.</text>
        <dbReference type="EC" id="3.2.1.17"/>
    </reaction>
</comment>
<dbReference type="InterPro" id="IPR023347">
    <property type="entry name" value="Lysozyme_dom_sf"/>
</dbReference>
<reference key="1">
    <citation type="submission" date="2011-09" db="EMBL/GenBank/DDBJ databases">
        <title>Genomic characterization of the Taylorella genus.</title>
        <authorList>
            <person name="Hebert L."/>
            <person name="Moumen B."/>
            <person name="Pons N."/>
            <person name="Duquesne F."/>
            <person name="Breuil M.-F."/>
            <person name="Goux D."/>
            <person name="Batto J.-M."/>
            <person name="Renault P."/>
            <person name="Laugier C."/>
            <person name="Petry S."/>
        </authorList>
    </citation>
    <scope>NUCLEOTIDE SEQUENCE</scope>
    <source>
        <strain>MCE3</strain>
    </source>
</reference>
<dbReference type="EC" id="3.2.1.17" evidence="6"/>
<dbReference type="InterPro" id="IPR034690">
    <property type="entry name" value="Endolysin_T4_type"/>
</dbReference>
<dbReference type="Pfam" id="PF00959">
    <property type="entry name" value="Phage_lysozyme"/>
    <property type="match status" value="1"/>
</dbReference>
<dbReference type="InterPro" id="IPR023346">
    <property type="entry name" value="Lysozyme-like_dom_sf"/>
</dbReference>
<dbReference type="AlphaFoldDB" id="G4QCV9"/>
<dbReference type="InterPro" id="IPR043688">
    <property type="entry name" value="SAR_endolysin-like"/>
</dbReference>
<dbReference type="PANTHER" id="PTHR38107">
    <property type="match status" value="1"/>
</dbReference>
<dbReference type="InterPro" id="IPR051018">
    <property type="entry name" value="Bacteriophage_GH24"/>
</dbReference>
<dbReference type="GO" id="GO:0009253">
    <property type="term" value="P:peptidoglycan catabolic process"/>
    <property type="evidence" value="ECO:0007669"/>
    <property type="project" value="InterPro"/>
</dbReference>
<evidence type="ECO:0000256" key="5">
    <source>
        <dbReference type="ARBA" id="ARBA00023295"/>
    </source>
</evidence>